<comment type="cofactor">
    <cofactor evidence="1">
        <name>[4Fe-4S] cluster</name>
        <dbReference type="ChEBI" id="CHEBI:49883"/>
    </cofactor>
</comment>
<dbReference type="SMART" id="SM00729">
    <property type="entry name" value="Elp3"/>
    <property type="match status" value="1"/>
</dbReference>
<evidence type="ECO:0000256" key="6">
    <source>
        <dbReference type="PROSITE-ProRule" id="PRU00339"/>
    </source>
</evidence>
<feature type="repeat" description="TPR" evidence="6">
    <location>
        <begin position="483"/>
        <end position="516"/>
    </location>
</feature>
<evidence type="ECO:0000256" key="3">
    <source>
        <dbReference type="ARBA" id="ARBA00022723"/>
    </source>
</evidence>
<protein>
    <submittedName>
        <fullName evidence="9">Radical SAM domain protein</fullName>
    </submittedName>
</protein>
<keyword evidence="6" id="KW-0802">TPR repeat</keyword>
<dbReference type="Gene3D" id="1.25.40.10">
    <property type="entry name" value="Tetratricopeptide repeat domain"/>
    <property type="match status" value="1"/>
</dbReference>
<dbReference type="InterPro" id="IPR034466">
    <property type="entry name" value="Methyltransferase_Class_B"/>
</dbReference>
<name>A0A1B9F5J7_9BACT</name>
<dbReference type="SFLD" id="SFLDG01082">
    <property type="entry name" value="B12-binding_domain_containing"/>
    <property type="match status" value="1"/>
</dbReference>
<keyword evidence="10" id="KW-1185">Reference proteome</keyword>
<feature type="domain" description="Radical SAM core" evidence="8">
    <location>
        <begin position="179"/>
        <end position="396"/>
    </location>
</feature>
<evidence type="ECO:0000313" key="10">
    <source>
        <dbReference type="Proteomes" id="UP000093080"/>
    </source>
</evidence>
<dbReference type="Proteomes" id="UP000093080">
    <property type="component" value="Unassembled WGS sequence"/>
</dbReference>
<dbReference type="SUPFAM" id="SSF52242">
    <property type="entry name" value="Cobalamin (vitamin B12)-binding domain"/>
    <property type="match status" value="1"/>
</dbReference>
<accession>A0A1B9F5J7</accession>
<evidence type="ECO:0000256" key="4">
    <source>
        <dbReference type="ARBA" id="ARBA00023004"/>
    </source>
</evidence>
<dbReference type="RefSeq" id="WP_067617962.1">
    <property type="nucleotide sequence ID" value="NZ_MAGO01000006.1"/>
</dbReference>
<dbReference type="InterPro" id="IPR023404">
    <property type="entry name" value="rSAM_horseshoe"/>
</dbReference>
<dbReference type="PANTHER" id="PTHR43409">
    <property type="entry name" value="ANAEROBIC MAGNESIUM-PROTOPORPHYRIN IX MONOMETHYL ESTER CYCLASE-RELATED"/>
    <property type="match status" value="1"/>
</dbReference>
<dbReference type="GO" id="GO:0005829">
    <property type="term" value="C:cytosol"/>
    <property type="evidence" value="ECO:0007669"/>
    <property type="project" value="TreeGrafter"/>
</dbReference>
<evidence type="ECO:0000256" key="1">
    <source>
        <dbReference type="ARBA" id="ARBA00001966"/>
    </source>
</evidence>
<dbReference type="CDD" id="cd01335">
    <property type="entry name" value="Radical_SAM"/>
    <property type="match status" value="1"/>
</dbReference>
<dbReference type="Pfam" id="PF02310">
    <property type="entry name" value="B12-binding"/>
    <property type="match status" value="1"/>
</dbReference>
<dbReference type="STRING" id="1156395.DBT_1340"/>
<gene>
    <name evidence="9" type="ORF">DBT_1340</name>
</gene>
<dbReference type="InterPro" id="IPR051198">
    <property type="entry name" value="BchE-like"/>
</dbReference>
<dbReference type="SFLD" id="SFLDG01123">
    <property type="entry name" value="methyltransferase_(Class_B)"/>
    <property type="match status" value="1"/>
</dbReference>
<dbReference type="Pfam" id="PF04055">
    <property type="entry name" value="Radical_SAM"/>
    <property type="match status" value="1"/>
</dbReference>
<dbReference type="PROSITE" id="PS50005">
    <property type="entry name" value="TPR"/>
    <property type="match status" value="1"/>
</dbReference>
<dbReference type="OrthoDB" id="9804952at2"/>
<dbReference type="PATRIC" id="fig|1156395.6.peg.1354"/>
<comment type="caution">
    <text evidence="9">The sequence shown here is derived from an EMBL/GenBank/DDBJ whole genome shotgun (WGS) entry which is preliminary data.</text>
</comment>
<dbReference type="SUPFAM" id="SSF102114">
    <property type="entry name" value="Radical SAM enzymes"/>
    <property type="match status" value="1"/>
</dbReference>
<dbReference type="InterPro" id="IPR006638">
    <property type="entry name" value="Elp3/MiaA/NifB-like_rSAM"/>
</dbReference>
<evidence type="ECO:0000256" key="5">
    <source>
        <dbReference type="ARBA" id="ARBA00023014"/>
    </source>
</evidence>
<dbReference type="Gene3D" id="3.40.50.280">
    <property type="entry name" value="Cobalamin-binding domain"/>
    <property type="match status" value="1"/>
</dbReference>
<dbReference type="SFLD" id="SFLDS00029">
    <property type="entry name" value="Radical_SAM"/>
    <property type="match status" value="1"/>
</dbReference>
<sequence length="559" mass="65189">MKVLLVYPYFLTERGKDYDVRPLPIGLHYIGAYLIEAGHEVEILNLHGLGGNLDELRSIFEEREFDCLGVSLFNGNRFGALDCAKIAKEINPNTKVIFGGVGATFLWDFFLRHFDFVDFIVRGEGEETFKELLEAVEKGGDPESFLRIKGLALRDIKGRPVKTQERPFIKDLDALPDPSKYFKFQHVISSRGCPWNCTFCGSPRFWKRRVRFHSPKYFVDQLERLNKKGVNFFYVSDDTFTLNKDRVIDICQEIVKRRLNISWYAISRVNCVDEDIVYWMKRAGCIQISYGVESGSKAIRDFFNKQISDDDIKKAFHITRRFGILPRAYFIYGAPGDGKKSIQESIDLIRDIKPLSMVSYILDLYPGTKLYDNFVKKNRVTDDIWLEPIEDIMYFETDPKMNSDEVLQMGRRLKKAFYSMLPNFIEELEFEEKDELKEHYAAFCARLGFTFTHGDYAQNELIPNKERAAEMLFKKALKWWPNHDAFLGLGMLYQKRREFDNSIEILRQGLKLYDDSEELNICLGINLMNLGQFKDAMAIFKRFPSSPRAKRFYEICASK</sequence>
<dbReference type="InterPro" id="IPR007197">
    <property type="entry name" value="rSAM"/>
</dbReference>
<dbReference type="PANTHER" id="PTHR43409:SF16">
    <property type="entry name" value="SLR0320 PROTEIN"/>
    <property type="match status" value="1"/>
</dbReference>
<keyword evidence="2" id="KW-0949">S-adenosyl-L-methionine</keyword>
<dbReference type="Gene3D" id="3.80.30.20">
    <property type="entry name" value="tm_1862 like domain"/>
    <property type="match status" value="1"/>
</dbReference>
<dbReference type="InterPro" id="IPR036724">
    <property type="entry name" value="Cobalamin-bd_sf"/>
</dbReference>
<dbReference type="InterPro" id="IPR058240">
    <property type="entry name" value="rSAM_sf"/>
</dbReference>
<evidence type="ECO:0000259" key="8">
    <source>
        <dbReference type="PROSITE" id="PS51918"/>
    </source>
</evidence>
<dbReference type="GO" id="GO:0003824">
    <property type="term" value="F:catalytic activity"/>
    <property type="evidence" value="ECO:0007669"/>
    <property type="project" value="InterPro"/>
</dbReference>
<dbReference type="GO" id="GO:0051539">
    <property type="term" value="F:4 iron, 4 sulfur cluster binding"/>
    <property type="evidence" value="ECO:0007669"/>
    <property type="project" value="UniProtKB-KW"/>
</dbReference>
<dbReference type="PROSITE" id="PS51918">
    <property type="entry name" value="RADICAL_SAM"/>
    <property type="match status" value="1"/>
</dbReference>
<dbReference type="InterPro" id="IPR006158">
    <property type="entry name" value="Cobalamin-bd"/>
</dbReference>
<dbReference type="InterPro" id="IPR011990">
    <property type="entry name" value="TPR-like_helical_dom_sf"/>
</dbReference>
<dbReference type="SUPFAM" id="SSF48452">
    <property type="entry name" value="TPR-like"/>
    <property type="match status" value="1"/>
</dbReference>
<dbReference type="CDD" id="cd02068">
    <property type="entry name" value="radical_SAM_B12_BD"/>
    <property type="match status" value="1"/>
</dbReference>
<keyword evidence="3" id="KW-0479">Metal-binding</keyword>
<evidence type="ECO:0000256" key="2">
    <source>
        <dbReference type="ARBA" id="ARBA00022691"/>
    </source>
</evidence>
<feature type="domain" description="B12-binding" evidence="7">
    <location>
        <begin position="6"/>
        <end position="143"/>
    </location>
</feature>
<dbReference type="PROSITE" id="PS51332">
    <property type="entry name" value="B12_BINDING"/>
    <property type="match status" value="1"/>
</dbReference>
<dbReference type="AlphaFoldDB" id="A0A1B9F5J7"/>
<keyword evidence="5" id="KW-0411">Iron-sulfur</keyword>
<dbReference type="EMBL" id="MAGO01000006">
    <property type="protein sequence ID" value="OCC15217.1"/>
    <property type="molecule type" value="Genomic_DNA"/>
</dbReference>
<organism evidence="9 10">
    <name type="scientific">Dissulfuribacter thermophilus</name>
    <dbReference type="NCBI Taxonomy" id="1156395"/>
    <lineage>
        <taxon>Bacteria</taxon>
        <taxon>Pseudomonadati</taxon>
        <taxon>Thermodesulfobacteriota</taxon>
        <taxon>Dissulfuribacteria</taxon>
        <taxon>Dissulfuribacterales</taxon>
        <taxon>Dissulfuribacteraceae</taxon>
        <taxon>Dissulfuribacter</taxon>
    </lineage>
</organism>
<dbReference type="GO" id="GO:0046872">
    <property type="term" value="F:metal ion binding"/>
    <property type="evidence" value="ECO:0007669"/>
    <property type="project" value="UniProtKB-KW"/>
</dbReference>
<dbReference type="InterPro" id="IPR019734">
    <property type="entry name" value="TPR_rpt"/>
</dbReference>
<proteinExistence type="predicted"/>
<reference evidence="9 10" key="1">
    <citation type="submission" date="2016-06" db="EMBL/GenBank/DDBJ databases">
        <title>Respiratory ammonification of nitrate coupled to the oxidation of elemental sulfur in deep-sea autotrophic thermophilic bacteria.</title>
        <authorList>
            <person name="Slobodkina G.B."/>
            <person name="Mardanov A.V."/>
            <person name="Ravin N.V."/>
            <person name="Frolova A.A."/>
            <person name="Viryasiv M.B."/>
            <person name="Chernyh N.A."/>
            <person name="Bonch-Osmolovskaya E.A."/>
            <person name="Slobodkin A.I."/>
        </authorList>
    </citation>
    <scope>NUCLEOTIDE SEQUENCE [LARGE SCALE GENOMIC DNA]</scope>
    <source>
        <strain evidence="9 10">S69</strain>
    </source>
</reference>
<keyword evidence="4" id="KW-0408">Iron</keyword>
<dbReference type="GO" id="GO:0031419">
    <property type="term" value="F:cobalamin binding"/>
    <property type="evidence" value="ECO:0007669"/>
    <property type="project" value="InterPro"/>
</dbReference>
<evidence type="ECO:0000313" key="9">
    <source>
        <dbReference type="EMBL" id="OCC15217.1"/>
    </source>
</evidence>
<evidence type="ECO:0000259" key="7">
    <source>
        <dbReference type="PROSITE" id="PS51332"/>
    </source>
</evidence>